<organism evidence="1 2">
    <name type="scientific">Candidatus Thermofonsia Clade 1 bacterium</name>
    <dbReference type="NCBI Taxonomy" id="2364210"/>
    <lineage>
        <taxon>Bacteria</taxon>
        <taxon>Bacillati</taxon>
        <taxon>Chloroflexota</taxon>
        <taxon>Candidatus Thermofontia</taxon>
        <taxon>Candidatus Thermofonsia Clade 1</taxon>
    </lineage>
</organism>
<dbReference type="GO" id="GO:0016787">
    <property type="term" value="F:hydrolase activity"/>
    <property type="evidence" value="ECO:0007669"/>
    <property type="project" value="UniProtKB-KW"/>
</dbReference>
<accession>A0A2M8PAL2</accession>
<gene>
    <name evidence="1" type="ORF">CUN49_14975</name>
</gene>
<name>A0A2M8PAL2_9CHLR</name>
<evidence type="ECO:0000313" key="1">
    <source>
        <dbReference type="EMBL" id="PJF34578.1"/>
    </source>
</evidence>
<dbReference type="Gene3D" id="3.40.50.880">
    <property type="match status" value="1"/>
</dbReference>
<dbReference type="Proteomes" id="UP000229681">
    <property type="component" value="Unassembled WGS sequence"/>
</dbReference>
<sequence>MSRPLIGIVCGPHFENGTLFYGLMPSYASSIAAAGGLPVLIVPVVDETTLRETYERMDAVLMAGGADV</sequence>
<proteinExistence type="predicted"/>
<dbReference type="Pfam" id="PF07722">
    <property type="entry name" value="Peptidase_C26"/>
    <property type="match status" value="1"/>
</dbReference>
<protein>
    <submittedName>
        <fullName evidence="1">Gamma-glutamyl-gamma-aminobutyrate hydrolase</fullName>
    </submittedName>
</protein>
<feature type="non-terminal residue" evidence="1">
    <location>
        <position position="68"/>
    </location>
</feature>
<comment type="caution">
    <text evidence="1">The sequence shown here is derived from an EMBL/GenBank/DDBJ whole genome shotgun (WGS) entry which is preliminary data.</text>
</comment>
<evidence type="ECO:0000313" key="2">
    <source>
        <dbReference type="Proteomes" id="UP000229681"/>
    </source>
</evidence>
<dbReference type="InterPro" id="IPR011697">
    <property type="entry name" value="Peptidase_C26"/>
</dbReference>
<dbReference type="EMBL" id="PGTM01000336">
    <property type="protein sequence ID" value="PJF34578.1"/>
    <property type="molecule type" value="Genomic_DNA"/>
</dbReference>
<reference evidence="1 2" key="1">
    <citation type="submission" date="2017-11" db="EMBL/GenBank/DDBJ databases">
        <title>Evolution of Phototrophy in the Chloroflexi Phylum Driven by Horizontal Gene Transfer.</title>
        <authorList>
            <person name="Ward L.M."/>
            <person name="Hemp J."/>
            <person name="Shih P.M."/>
            <person name="Mcglynn S.E."/>
            <person name="Fischer W."/>
        </authorList>
    </citation>
    <scope>NUCLEOTIDE SEQUENCE [LARGE SCALE GENOMIC DNA]</scope>
    <source>
        <strain evidence="1">JP3_13</strain>
    </source>
</reference>
<keyword evidence="1" id="KW-0378">Hydrolase</keyword>
<dbReference type="AlphaFoldDB" id="A0A2M8PAL2"/>
<dbReference type="InterPro" id="IPR029062">
    <property type="entry name" value="Class_I_gatase-like"/>
</dbReference>